<organism evidence="2 3">
    <name type="scientific">Coprobacter fastidiosus</name>
    <dbReference type="NCBI Taxonomy" id="1099853"/>
    <lineage>
        <taxon>Bacteria</taxon>
        <taxon>Pseudomonadati</taxon>
        <taxon>Bacteroidota</taxon>
        <taxon>Bacteroidia</taxon>
        <taxon>Bacteroidales</taxon>
        <taxon>Barnesiellaceae</taxon>
        <taxon>Coprobacter</taxon>
    </lineage>
</organism>
<protein>
    <recommendedName>
        <fullName evidence="1">Glycosyltransferase 2-like domain-containing protein</fullName>
    </recommendedName>
</protein>
<dbReference type="SUPFAM" id="SSF53448">
    <property type="entry name" value="Nucleotide-diphospho-sugar transferases"/>
    <property type="match status" value="1"/>
</dbReference>
<evidence type="ECO:0000313" key="2">
    <source>
        <dbReference type="EMBL" id="HBJ09765.1"/>
    </source>
</evidence>
<dbReference type="EMBL" id="DNWC01000159">
    <property type="protein sequence ID" value="HBJ09765.1"/>
    <property type="molecule type" value="Genomic_DNA"/>
</dbReference>
<gene>
    <name evidence="2" type="ORF">DDY73_12275</name>
</gene>
<sequence length="344" mass="40996">MYILTVIVPVYNIPDQLLRNCLESLLSQSLKDIEYIIVNDCSPNLNNIQVIKEYALRDNRIRIINLLQNKGVSNARNMGLEIASGKYVAFFDADDIYDKDMCKIMIRLAEQHNVDVVECNTRRYLDEEQKKFIDTFFPDRVWELSDISDDRKRILFYQDFAHGCSDKIYRRISIGNVRFMTGLTNYEDYIFNWLVLSKSKKAISIKNICYFMSYRKDSASRFLVNIEKYERIYKSIFAMFNTAMVLSKEHELLSKYLLINLLNLGLVNKGLFARLKDVDELKAYEVARKNYLQYMGLSKKYLPLDIRLLLKWRMRKQKGYLLFPDYLYYLLKICIKCHLWRMRV</sequence>
<dbReference type="PANTHER" id="PTHR22916">
    <property type="entry name" value="GLYCOSYLTRANSFERASE"/>
    <property type="match status" value="1"/>
</dbReference>
<dbReference type="Proteomes" id="UP000262954">
    <property type="component" value="Unassembled WGS sequence"/>
</dbReference>
<name>A0A354M5H6_9BACT</name>
<evidence type="ECO:0000259" key="1">
    <source>
        <dbReference type="Pfam" id="PF00535"/>
    </source>
</evidence>
<feature type="domain" description="Glycosyltransferase 2-like" evidence="1">
    <location>
        <begin position="5"/>
        <end position="171"/>
    </location>
</feature>
<comment type="caution">
    <text evidence="2">The sequence shown here is derived from an EMBL/GenBank/DDBJ whole genome shotgun (WGS) entry which is preliminary data.</text>
</comment>
<reference evidence="2 3" key="1">
    <citation type="journal article" date="2018" name="Nat. Biotechnol.">
        <title>A standardized bacterial taxonomy based on genome phylogeny substantially revises the tree of life.</title>
        <authorList>
            <person name="Parks D.H."/>
            <person name="Chuvochina M."/>
            <person name="Waite D.W."/>
            <person name="Rinke C."/>
            <person name="Skarshewski A."/>
            <person name="Chaumeil P.A."/>
            <person name="Hugenholtz P."/>
        </authorList>
    </citation>
    <scope>NUCLEOTIDE SEQUENCE [LARGE SCALE GENOMIC DNA]</scope>
    <source>
        <strain evidence="2">UBA11482</strain>
    </source>
</reference>
<dbReference type="InterPro" id="IPR029044">
    <property type="entry name" value="Nucleotide-diphossugar_trans"/>
</dbReference>
<accession>A0A354M5H6</accession>
<dbReference type="GO" id="GO:0016758">
    <property type="term" value="F:hexosyltransferase activity"/>
    <property type="evidence" value="ECO:0007669"/>
    <property type="project" value="UniProtKB-ARBA"/>
</dbReference>
<dbReference type="InterPro" id="IPR001173">
    <property type="entry name" value="Glyco_trans_2-like"/>
</dbReference>
<evidence type="ECO:0000313" key="3">
    <source>
        <dbReference type="Proteomes" id="UP000262954"/>
    </source>
</evidence>
<dbReference type="Pfam" id="PF00535">
    <property type="entry name" value="Glycos_transf_2"/>
    <property type="match status" value="1"/>
</dbReference>
<dbReference type="Gene3D" id="3.90.550.10">
    <property type="entry name" value="Spore Coat Polysaccharide Biosynthesis Protein SpsA, Chain A"/>
    <property type="match status" value="1"/>
</dbReference>
<dbReference type="PANTHER" id="PTHR22916:SF3">
    <property type="entry name" value="UDP-GLCNAC:BETAGAL BETA-1,3-N-ACETYLGLUCOSAMINYLTRANSFERASE-LIKE PROTEIN 1"/>
    <property type="match status" value="1"/>
</dbReference>
<proteinExistence type="predicted"/>
<dbReference type="CDD" id="cd00761">
    <property type="entry name" value="Glyco_tranf_GTA_type"/>
    <property type="match status" value="1"/>
</dbReference>
<dbReference type="AlphaFoldDB" id="A0A354M5H6"/>